<name>A0A1D3L2M6_9EURY</name>
<dbReference type="InterPro" id="IPR015947">
    <property type="entry name" value="PUA-like_sf"/>
</dbReference>
<sequence>MVNYWLWVSKDDSIDDTIDGSSQKWNGCDEDTEVGDYALIYRVSPYKHIKYLVEVTKNSFLNTSKLPNEEYYCEFKVLSNFENELELKDMKKEEELSEWYPLKNKFHKKMFPVTEDYWKILKGMIKSKNHSPEEAT</sequence>
<dbReference type="GeneID" id="30412122"/>
<accession>A0A1D3L2M6</accession>
<feature type="domain" description="EVE" evidence="1">
    <location>
        <begin position="3"/>
        <end position="121"/>
    </location>
</feature>
<gene>
    <name evidence="2" type="ORF">MCBB_1279</name>
</gene>
<dbReference type="OrthoDB" id="70939at2157"/>
<dbReference type="RefSeq" id="WP_071906959.1">
    <property type="nucleotide sequence ID" value="NZ_LT607756.1"/>
</dbReference>
<evidence type="ECO:0000313" key="2">
    <source>
        <dbReference type="EMBL" id="SCG85837.1"/>
    </source>
</evidence>
<dbReference type="InterPro" id="IPR002740">
    <property type="entry name" value="EVE_domain"/>
</dbReference>
<dbReference type="AlphaFoldDB" id="A0A1D3L2M6"/>
<dbReference type="EMBL" id="LT607756">
    <property type="protein sequence ID" value="SCG85837.1"/>
    <property type="molecule type" value="Genomic_DNA"/>
</dbReference>
<dbReference type="KEGG" id="mcub:MCBB_1279"/>
<organism evidence="2 3">
    <name type="scientific">Methanobacterium congolense</name>
    <dbReference type="NCBI Taxonomy" id="118062"/>
    <lineage>
        <taxon>Archaea</taxon>
        <taxon>Methanobacteriati</taxon>
        <taxon>Methanobacteriota</taxon>
        <taxon>Methanomada group</taxon>
        <taxon>Methanobacteria</taxon>
        <taxon>Methanobacteriales</taxon>
        <taxon>Methanobacteriaceae</taxon>
        <taxon>Methanobacterium</taxon>
    </lineage>
</organism>
<dbReference type="Pfam" id="PF01878">
    <property type="entry name" value="EVE"/>
    <property type="match status" value="1"/>
</dbReference>
<dbReference type="SUPFAM" id="SSF88697">
    <property type="entry name" value="PUA domain-like"/>
    <property type="match status" value="1"/>
</dbReference>
<dbReference type="Proteomes" id="UP000094707">
    <property type="component" value="Chromosome I"/>
</dbReference>
<evidence type="ECO:0000313" key="3">
    <source>
        <dbReference type="Proteomes" id="UP000094707"/>
    </source>
</evidence>
<protein>
    <recommendedName>
        <fullName evidence="1">EVE domain-containing protein</fullName>
    </recommendedName>
</protein>
<evidence type="ECO:0000259" key="1">
    <source>
        <dbReference type="Pfam" id="PF01878"/>
    </source>
</evidence>
<proteinExistence type="predicted"/>
<dbReference type="Gene3D" id="3.10.590.10">
    <property type="entry name" value="ph1033 like domains"/>
    <property type="match status" value="1"/>
</dbReference>
<keyword evidence="3" id="KW-1185">Reference proteome</keyword>
<reference evidence="2 3" key="1">
    <citation type="submission" date="2016-08" db="EMBL/GenBank/DDBJ databases">
        <authorList>
            <person name="Seilhamer J.J."/>
        </authorList>
    </citation>
    <scope>NUCLEOTIDE SEQUENCE [LARGE SCALE GENOMIC DNA]</scope>
    <source>
        <strain evidence="2">Buetzberg</strain>
    </source>
</reference>